<protein>
    <submittedName>
        <fullName evidence="3">Putative secreted protein</fullName>
    </submittedName>
</protein>
<feature type="transmembrane region" description="Helical" evidence="1">
    <location>
        <begin position="230"/>
        <end position="247"/>
    </location>
</feature>
<organism evidence="3 4">
    <name type="scientific">Geobacter argillaceus</name>
    <dbReference type="NCBI Taxonomy" id="345631"/>
    <lineage>
        <taxon>Bacteria</taxon>
        <taxon>Pseudomonadati</taxon>
        <taxon>Thermodesulfobacteriota</taxon>
        <taxon>Desulfuromonadia</taxon>
        <taxon>Geobacterales</taxon>
        <taxon>Geobacteraceae</taxon>
        <taxon>Geobacter</taxon>
    </lineage>
</organism>
<evidence type="ECO:0000313" key="4">
    <source>
        <dbReference type="Proteomes" id="UP000319449"/>
    </source>
</evidence>
<keyword evidence="1" id="KW-0472">Membrane</keyword>
<sequence length="252" mass="25645">MKKKMIALLAGALMTLAASNAMAAFGNAELVRVVYNHLGTVEVATDLGNIDAIIAGGAVAADTFKLSSITGATSTADLYVSYFASNYTGSATTNKAYMNADAAPAMGSYTNFNTGVSNAVNNYYNYLSTTNAGATTVTGQTSYANSFTTQLAKGGVAYGSMNSSLYNSTGGEQNLATLLSTGGKSTIYSFTNFGRNPVTGTSALALTTNFDTVTGIGSTSIAPAATPTPIPAAAYLLGSGLLGLVGIRRKQK</sequence>
<dbReference type="Proteomes" id="UP000319449">
    <property type="component" value="Unassembled WGS sequence"/>
</dbReference>
<dbReference type="InterPro" id="IPR022472">
    <property type="entry name" value="VPLPA-CTERM"/>
</dbReference>
<keyword evidence="1" id="KW-1133">Transmembrane helix</keyword>
<dbReference type="NCBIfam" id="TIGR03370">
    <property type="entry name" value="VPLPA-CTERM"/>
    <property type="match status" value="1"/>
</dbReference>
<accession>A0A562VFN4</accession>
<keyword evidence="2" id="KW-0732">Signal</keyword>
<comment type="caution">
    <text evidence="3">The sequence shown here is derived from an EMBL/GenBank/DDBJ whole genome shotgun (WGS) entry which is preliminary data.</text>
</comment>
<keyword evidence="4" id="KW-1185">Reference proteome</keyword>
<evidence type="ECO:0000313" key="3">
    <source>
        <dbReference type="EMBL" id="TWJ16692.1"/>
    </source>
</evidence>
<proteinExistence type="predicted"/>
<name>A0A562VFN4_9BACT</name>
<dbReference type="RefSeq" id="WP_211360567.1">
    <property type="nucleotide sequence ID" value="NZ_VLLN01000025.1"/>
</dbReference>
<evidence type="ECO:0000256" key="1">
    <source>
        <dbReference type="SAM" id="Phobius"/>
    </source>
</evidence>
<evidence type="ECO:0000256" key="2">
    <source>
        <dbReference type="SAM" id="SignalP"/>
    </source>
</evidence>
<dbReference type="EMBL" id="VLLN01000025">
    <property type="protein sequence ID" value="TWJ16692.1"/>
    <property type="molecule type" value="Genomic_DNA"/>
</dbReference>
<feature type="signal peptide" evidence="2">
    <location>
        <begin position="1"/>
        <end position="23"/>
    </location>
</feature>
<reference evidence="3 4" key="1">
    <citation type="submission" date="2019-07" db="EMBL/GenBank/DDBJ databases">
        <title>Genomic Encyclopedia of Archaeal and Bacterial Type Strains, Phase II (KMG-II): from individual species to whole genera.</title>
        <authorList>
            <person name="Goeker M."/>
        </authorList>
    </citation>
    <scope>NUCLEOTIDE SEQUENCE [LARGE SCALE GENOMIC DNA]</scope>
    <source>
        <strain evidence="3 4">ATCC BAA-1139</strain>
    </source>
</reference>
<feature type="chain" id="PRO_5022234050" evidence="2">
    <location>
        <begin position="24"/>
        <end position="252"/>
    </location>
</feature>
<dbReference type="AlphaFoldDB" id="A0A562VFN4"/>
<gene>
    <name evidence="3" type="ORF">JN12_03264</name>
</gene>
<keyword evidence="1" id="KW-0812">Transmembrane</keyword>